<feature type="domain" description="Calcineurin-like phosphoesterase" evidence="3">
    <location>
        <begin position="20"/>
        <end position="238"/>
    </location>
</feature>
<evidence type="ECO:0000313" key="5">
    <source>
        <dbReference type="EMBL" id="BDG06908.1"/>
    </source>
</evidence>
<evidence type="ECO:0000259" key="3">
    <source>
        <dbReference type="Pfam" id="PF00149"/>
    </source>
</evidence>
<dbReference type="Pfam" id="PF02872">
    <property type="entry name" value="5_nucleotid_C"/>
    <property type="match status" value="1"/>
</dbReference>
<keyword evidence="6" id="KW-1185">Reference proteome</keyword>
<dbReference type="InterPro" id="IPR036907">
    <property type="entry name" value="5'-Nucleotdase_C_sf"/>
</dbReference>
<dbReference type="Proteomes" id="UP001162734">
    <property type="component" value="Chromosome"/>
</dbReference>
<dbReference type="InterPro" id="IPR004843">
    <property type="entry name" value="Calcineurin-like_PHP"/>
</dbReference>
<dbReference type="Gene3D" id="3.60.21.10">
    <property type="match status" value="1"/>
</dbReference>
<dbReference type="InterPro" id="IPR006179">
    <property type="entry name" value="5_nucleotidase/apyrase"/>
</dbReference>
<keyword evidence="2" id="KW-0547">Nucleotide-binding</keyword>
<dbReference type="SUPFAM" id="SSF55816">
    <property type="entry name" value="5'-nucleotidase (syn. UDP-sugar hydrolase), C-terminal domain"/>
    <property type="match status" value="1"/>
</dbReference>
<evidence type="ECO:0000313" key="6">
    <source>
        <dbReference type="Proteomes" id="UP001162734"/>
    </source>
</evidence>
<evidence type="ECO:0000259" key="4">
    <source>
        <dbReference type="Pfam" id="PF02872"/>
    </source>
</evidence>
<evidence type="ECO:0000256" key="2">
    <source>
        <dbReference type="RuleBase" id="RU362119"/>
    </source>
</evidence>
<dbReference type="PRINTS" id="PR01607">
    <property type="entry name" value="APYRASEFAMLY"/>
</dbReference>
<dbReference type="Gene3D" id="3.90.780.10">
    <property type="entry name" value="5'-Nucleotidase, C-terminal domain"/>
    <property type="match status" value="1"/>
</dbReference>
<name>A0ABN6N168_9BACT</name>
<dbReference type="InterPro" id="IPR029052">
    <property type="entry name" value="Metallo-depent_PP-like"/>
</dbReference>
<accession>A0ABN6N168</accession>
<dbReference type="Pfam" id="PF00149">
    <property type="entry name" value="Metallophos"/>
    <property type="match status" value="1"/>
</dbReference>
<feature type="domain" description="5'-Nucleotidase C-terminal" evidence="4">
    <location>
        <begin position="320"/>
        <end position="444"/>
    </location>
</feature>
<keyword evidence="1" id="KW-0732">Signal</keyword>
<proteinExistence type="inferred from homology"/>
<dbReference type="SUPFAM" id="SSF56300">
    <property type="entry name" value="Metallo-dependent phosphatases"/>
    <property type="match status" value="1"/>
</dbReference>
<dbReference type="RefSeq" id="WP_248343492.1">
    <property type="nucleotide sequence ID" value="NZ_AP025592.1"/>
</dbReference>
<dbReference type="InterPro" id="IPR008334">
    <property type="entry name" value="5'-Nucleotdase_C"/>
</dbReference>
<keyword evidence="2" id="KW-0378">Hydrolase</keyword>
<gene>
    <name evidence="5" type="ORF">AMPC_00210</name>
</gene>
<reference evidence="6" key="1">
    <citation type="journal article" date="2022" name="Int. J. Syst. Evol. Microbiol.">
        <title>Anaeromyxobacter oryzae sp. nov., Anaeromyxobacter diazotrophicus sp. nov. and Anaeromyxobacter paludicola sp. nov., isolated from paddy soils.</title>
        <authorList>
            <person name="Itoh H."/>
            <person name="Xu Z."/>
            <person name="Mise K."/>
            <person name="Masuda Y."/>
            <person name="Ushijima N."/>
            <person name="Hayakawa C."/>
            <person name="Shiratori Y."/>
            <person name="Senoo K."/>
        </authorList>
    </citation>
    <scope>NUCLEOTIDE SEQUENCE [LARGE SCALE GENOMIC DNA]</scope>
    <source>
        <strain evidence="6">Red630</strain>
    </source>
</reference>
<evidence type="ECO:0000256" key="1">
    <source>
        <dbReference type="ARBA" id="ARBA00022729"/>
    </source>
</evidence>
<protein>
    <submittedName>
        <fullName evidence="5">2',3'-cyclic-nucleotide 2'-phosphodiesterase</fullName>
    </submittedName>
</protein>
<dbReference type="EMBL" id="AP025592">
    <property type="protein sequence ID" value="BDG06908.1"/>
    <property type="molecule type" value="Genomic_DNA"/>
</dbReference>
<sequence>MLALALAVALTAAPRCVEVVELSDLHGRLDALPRVARAVEALRGRGPVLLFDGGDSMQGTLDSELSEGRAVVEAFGALGVDAAAVGNHDFDRGPEVLRARIAEAPYPYLAANVKEKETGRPPPWKNLRARAIFRPPGGPVVGVVGLATEETPYTTLPRNVAALRFEDAARTAAEEARALRAEGAEVVVALAHIGGRCGGQDRPRDGVAGCDAQSPVFRLARALPRGTVDAVLGGHTHEALSRRVNGVALAEPSSRAATLARVTLCAGRRARLHAPIDLEAEARADAAAGRASAAVAPFIAAAKAERERKLGVTLPRPLTRDRTALSTFGAAAAASLRAAGGADFGLVNGGALRVDLPAGELRYGQLYEALPFGDRVVVLTLSGREVTALVGAFGKAGKGLPQVSGLVVAAPGAAPRTCAGAALEPERLYTLATNDFIAAGGDGTGAVVKALPPERVKVTDVEGRAAFLRWLSSASPERLAGAATPCP</sequence>
<dbReference type="PANTHER" id="PTHR11575">
    <property type="entry name" value="5'-NUCLEOTIDASE-RELATED"/>
    <property type="match status" value="1"/>
</dbReference>
<comment type="similarity">
    <text evidence="2">Belongs to the 5'-nucleotidase family.</text>
</comment>
<organism evidence="5 6">
    <name type="scientific">Anaeromyxobacter paludicola</name>
    <dbReference type="NCBI Taxonomy" id="2918171"/>
    <lineage>
        <taxon>Bacteria</taxon>
        <taxon>Pseudomonadati</taxon>
        <taxon>Myxococcota</taxon>
        <taxon>Myxococcia</taxon>
        <taxon>Myxococcales</taxon>
        <taxon>Cystobacterineae</taxon>
        <taxon>Anaeromyxobacteraceae</taxon>
        <taxon>Anaeromyxobacter</taxon>
    </lineage>
</organism>
<dbReference type="PANTHER" id="PTHR11575:SF24">
    <property type="entry name" value="5'-NUCLEOTIDASE"/>
    <property type="match status" value="1"/>
</dbReference>